<evidence type="ECO:0000259" key="2">
    <source>
        <dbReference type="Pfam" id="PF00462"/>
    </source>
</evidence>
<reference evidence="3 4" key="1">
    <citation type="journal article" date="2020" name="IScience">
        <title>Genome Sequencing of the Endangered Kingdonia uniflora (Circaeasteraceae, Ranunculales) Reveals Potential Mechanisms of Evolutionary Specialization.</title>
        <authorList>
            <person name="Sun Y."/>
            <person name="Deng T."/>
            <person name="Zhang A."/>
            <person name="Moore M.J."/>
            <person name="Landis J.B."/>
            <person name="Lin N."/>
            <person name="Zhang H."/>
            <person name="Zhang X."/>
            <person name="Huang J."/>
            <person name="Zhang X."/>
            <person name="Sun H."/>
            <person name="Wang H."/>
        </authorList>
    </citation>
    <scope>NUCLEOTIDE SEQUENCE [LARGE SCALE GENOMIC DNA]</scope>
    <source>
        <strain evidence="3">TB1705</strain>
        <tissue evidence="3">Leaf</tissue>
    </source>
</reference>
<dbReference type="Pfam" id="PF00462">
    <property type="entry name" value="Glutaredoxin"/>
    <property type="match status" value="1"/>
</dbReference>
<dbReference type="InterPro" id="IPR036249">
    <property type="entry name" value="Thioredoxin-like_sf"/>
</dbReference>
<protein>
    <recommendedName>
        <fullName evidence="2">Glutaredoxin domain-containing protein</fullName>
    </recommendedName>
</protein>
<feature type="domain" description="Glutaredoxin" evidence="2">
    <location>
        <begin position="43"/>
        <end position="75"/>
    </location>
</feature>
<feature type="compositionally biased region" description="Basic and acidic residues" evidence="1">
    <location>
        <begin position="10"/>
        <end position="26"/>
    </location>
</feature>
<dbReference type="InterPro" id="IPR014025">
    <property type="entry name" value="Glutaredoxin_subgr"/>
</dbReference>
<dbReference type="EMBL" id="JACGCM010001976">
    <property type="protein sequence ID" value="KAF6146483.1"/>
    <property type="molecule type" value="Genomic_DNA"/>
</dbReference>
<dbReference type="SUPFAM" id="SSF52833">
    <property type="entry name" value="Thioredoxin-like"/>
    <property type="match status" value="1"/>
</dbReference>
<proteinExistence type="predicted"/>
<evidence type="ECO:0000313" key="4">
    <source>
        <dbReference type="Proteomes" id="UP000541444"/>
    </source>
</evidence>
<dbReference type="PANTHER" id="PTHR45694:SF14">
    <property type="entry name" value="GLUTAREDOXIN-C2"/>
    <property type="match status" value="1"/>
</dbReference>
<dbReference type="PROSITE" id="PS51354">
    <property type="entry name" value="GLUTAREDOXIN_2"/>
    <property type="match status" value="1"/>
</dbReference>
<comment type="caution">
    <text evidence="3">The sequence shown here is derived from an EMBL/GenBank/DDBJ whole genome shotgun (WGS) entry which is preliminary data.</text>
</comment>
<evidence type="ECO:0000256" key="1">
    <source>
        <dbReference type="SAM" id="MobiDB-lite"/>
    </source>
</evidence>
<accession>A0A7J7LV10</accession>
<dbReference type="Proteomes" id="UP000541444">
    <property type="component" value="Unassembled WGS sequence"/>
</dbReference>
<gene>
    <name evidence="3" type="ORF">GIB67_037783</name>
</gene>
<dbReference type="GO" id="GO:0005737">
    <property type="term" value="C:cytoplasm"/>
    <property type="evidence" value="ECO:0007669"/>
    <property type="project" value="TreeGrafter"/>
</dbReference>
<dbReference type="InterPro" id="IPR002109">
    <property type="entry name" value="Glutaredoxin"/>
</dbReference>
<dbReference type="AlphaFoldDB" id="A0A7J7LV10"/>
<dbReference type="PRINTS" id="PR00160">
    <property type="entry name" value="GLUTAREDOXIN"/>
</dbReference>
<dbReference type="GO" id="GO:0034599">
    <property type="term" value="P:cellular response to oxidative stress"/>
    <property type="evidence" value="ECO:0007669"/>
    <property type="project" value="TreeGrafter"/>
</dbReference>
<name>A0A7J7LV10_9MAGN</name>
<feature type="region of interest" description="Disordered" evidence="1">
    <location>
        <begin position="1"/>
        <end position="39"/>
    </location>
</feature>
<dbReference type="GO" id="GO:0015038">
    <property type="term" value="F:glutathione disulfide oxidoreductase activity"/>
    <property type="evidence" value="ECO:0007669"/>
    <property type="project" value="TreeGrafter"/>
</dbReference>
<evidence type="ECO:0000313" key="3">
    <source>
        <dbReference type="EMBL" id="KAF6146483.1"/>
    </source>
</evidence>
<dbReference type="PANTHER" id="PTHR45694">
    <property type="entry name" value="GLUTAREDOXIN 2"/>
    <property type="match status" value="1"/>
</dbReference>
<organism evidence="3 4">
    <name type="scientific">Kingdonia uniflora</name>
    <dbReference type="NCBI Taxonomy" id="39325"/>
    <lineage>
        <taxon>Eukaryota</taxon>
        <taxon>Viridiplantae</taxon>
        <taxon>Streptophyta</taxon>
        <taxon>Embryophyta</taxon>
        <taxon>Tracheophyta</taxon>
        <taxon>Spermatophyta</taxon>
        <taxon>Magnoliopsida</taxon>
        <taxon>Ranunculales</taxon>
        <taxon>Circaeasteraceae</taxon>
        <taxon>Kingdonia</taxon>
    </lineage>
</organism>
<keyword evidence="4" id="KW-1185">Reference proteome</keyword>
<dbReference type="Gene3D" id="3.40.30.10">
    <property type="entry name" value="Glutaredoxin"/>
    <property type="match status" value="1"/>
</dbReference>
<sequence>MPNQAKLTKGKQESLTEDRRDDRGEARQGSTSDGEDWVKSIEVRGLGDGSEIQKALGELTRQKTAPNVFIGGNHIGGCDTVTSTYKGGKLLPLLTEVGALTTSRS</sequence>
<dbReference type="OrthoDB" id="418495at2759"/>